<accession>A0A9P8Q2K9</accession>
<name>A0A9P8Q2K9_WICPI</name>
<reference evidence="1" key="2">
    <citation type="submission" date="2021-01" db="EMBL/GenBank/DDBJ databases">
        <authorList>
            <person name="Schikora-Tamarit M.A."/>
        </authorList>
    </citation>
    <scope>NUCLEOTIDE SEQUENCE</scope>
    <source>
        <strain evidence="1">CBS2887</strain>
    </source>
</reference>
<protein>
    <submittedName>
        <fullName evidence="1">Uncharacterized protein</fullName>
    </submittedName>
</protein>
<reference evidence="1" key="1">
    <citation type="journal article" date="2021" name="Open Biol.">
        <title>Shared evolutionary footprints suggest mitochondrial oxidative damage underlies multiple complex I losses in fungi.</title>
        <authorList>
            <person name="Schikora-Tamarit M.A."/>
            <person name="Marcet-Houben M."/>
            <person name="Nosek J."/>
            <person name="Gabaldon T."/>
        </authorList>
    </citation>
    <scope>NUCLEOTIDE SEQUENCE</scope>
    <source>
        <strain evidence="1">CBS2887</strain>
    </source>
</reference>
<gene>
    <name evidence="1" type="ORF">WICPIJ_005988</name>
</gene>
<dbReference type="AlphaFoldDB" id="A0A9P8Q2K9"/>
<keyword evidence="2" id="KW-1185">Reference proteome</keyword>
<proteinExistence type="predicted"/>
<evidence type="ECO:0000313" key="1">
    <source>
        <dbReference type="EMBL" id="KAH3683042.1"/>
    </source>
</evidence>
<comment type="caution">
    <text evidence="1">The sequence shown here is derived from an EMBL/GenBank/DDBJ whole genome shotgun (WGS) entry which is preliminary data.</text>
</comment>
<feature type="non-terminal residue" evidence="1">
    <location>
        <position position="1"/>
    </location>
</feature>
<dbReference type="Proteomes" id="UP000774326">
    <property type="component" value="Unassembled WGS sequence"/>
</dbReference>
<sequence length="91" mass="9982">GVLPSNGTRAELVSSSLERVLFDRTSAESDDDTSGCARSLSRIDRFPSFDSMCRGSGNADSSVARMVLEYSSSMDRSSESEYSRLLRSWIS</sequence>
<organism evidence="1 2">
    <name type="scientific">Wickerhamomyces pijperi</name>
    <name type="common">Yeast</name>
    <name type="synonym">Pichia pijperi</name>
    <dbReference type="NCBI Taxonomy" id="599730"/>
    <lineage>
        <taxon>Eukaryota</taxon>
        <taxon>Fungi</taxon>
        <taxon>Dikarya</taxon>
        <taxon>Ascomycota</taxon>
        <taxon>Saccharomycotina</taxon>
        <taxon>Saccharomycetes</taxon>
        <taxon>Phaffomycetales</taxon>
        <taxon>Wickerhamomycetaceae</taxon>
        <taxon>Wickerhamomyces</taxon>
    </lineage>
</organism>
<evidence type="ECO:0000313" key="2">
    <source>
        <dbReference type="Proteomes" id="UP000774326"/>
    </source>
</evidence>
<dbReference type="EMBL" id="JAEUBG010003265">
    <property type="protein sequence ID" value="KAH3683042.1"/>
    <property type="molecule type" value="Genomic_DNA"/>
</dbReference>